<dbReference type="SUPFAM" id="SSF51283">
    <property type="entry name" value="dUTPase-like"/>
    <property type="match status" value="1"/>
</dbReference>
<dbReference type="InterPro" id="IPR036157">
    <property type="entry name" value="dUTPase-like_sf"/>
</dbReference>
<dbReference type="InterPro" id="IPR029054">
    <property type="entry name" value="dUTPase-like"/>
</dbReference>
<sequence length="129" mass="14287">TGCIKMNPKIAYGERKTTCEWVKMRMNFVNSTLETAPTEGPVVAAGLDLHQMRIINTDIGIPIPPGHFGLITARWSMALKSVHVMGGVDADYQGGIKVINVIKIHPYGFKVIQRDLKSPLKCLKSLREI</sequence>
<name>A0A8C3QB76_GEOPR</name>
<evidence type="ECO:0000259" key="1">
    <source>
        <dbReference type="Pfam" id="PF00692"/>
    </source>
</evidence>
<keyword evidence="3" id="KW-1185">Reference proteome</keyword>
<evidence type="ECO:0000313" key="3">
    <source>
        <dbReference type="Proteomes" id="UP000694382"/>
    </source>
</evidence>
<dbReference type="AlphaFoldDB" id="A0A8C3QB76"/>
<accession>A0A8C3QB76</accession>
<feature type="domain" description="dUTPase-like" evidence="1">
    <location>
        <begin position="49"/>
        <end position="99"/>
    </location>
</feature>
<proteinExistence type="predicted"/>
<dbReference type="Pfam" id="PF00692">
    <property type="entry name" value="dUTPase"/>
    <property type="match status" value="1"/>
</dbReference>
<evidence type="ECO:0000313" key="2">
    <source>
        <dbReference type="Ensembl" id="ENSCPVP00000015915.2"/>
    </source>
</evidence>
<dbReference type="Proteomes" id="UP000694382">
    <property type="component" value="Unassembled WGS sequence"/>
</dbReference>
<protein>
    <recommendedName>
        <fullName evidence="1">dUTPase-like domain-containing protein</fullName>
    </recommendedName>
</protein>
<accession>A0A8U8CAX9</accession>
<dbReference type="Gene3D" id="2.70.40.10">
    <property type="match status" value="1"/>
</dbReference>
<dbReference type="Ensembl" id="ENSCPVT00000016619.2">
    <property type="protein sequence ID" value="ENSCPVP00000015915.2"/>
    <property type="gene ID" value="ENSCPVG00000011649.2"/>
</dbReference>
<reference evidence="2" key="1">
    <citation type="submission" date="2025-08" db="UniProtKB">
        <authorList>
            <consortium name="Ensembl"/>
        </authorList>
    </citation>
    <scope>IDENTIFICATION</scope>
</reference>
<reference evidence="2" key="2">
    <citation type="submission" date="2025-09" db="UniProtKB">
        <authorList>
            <consortium name="Ensembl"/>
        </authorList>
    </citation>
    <scope>IDENTIFICATION</scope>
</reference>
<organism evidence="2 3">
    <name type="scientific">Geospiza parvula</name>
    <name type="common">Small tree-finch</name>
    <name type="synonym">Camarhynchus parvulus</name>
    <dbReference type="NCBI Taxonomy" id="87175"/>
    <lineage>
        <taxon>Eukaryota</taxon>
        <taxon>Metazoa</taxon>
        <taxon>Chordata</taxon>
        <taxon>Craniata</taxon>
        <taxon>Vertebrata</taxon>
        <taxon>Euteleostomi</taxon>
        <taxon>Archelosauria</taxon>
        <taxon>Archosauria</taxon>
        <taxon>Dinosauria</taxon>
        <taxon>Saurischia</taxon>
        <taxon>Theropoda</taxon>
        <taxon>Coelurosauria</taxon>
        <taxon>Aves</taxon>
        <taxon>Neognathae</taxon>
        <taxon>Neoaves</taxon>
        <taxon>Telluraves</taxon>
        <taxon>Australaves</taxon>
        <taxon>Passeriformes</taxon>
        <taxon>Thraupidae</taxon>
        <taxon>Camarhynchus</taxon>
    </lineage>
</organism>